<name>B7U5A1_BACIU</name>
<dbReference type="RefSeq" id="WP_172688808.1">
    <property type="nucleotide sequence ID" value="NZ_KX711616.1"/>
</dbReference>
<keyword evidence="1" id="KW-0812">Transmembrane</keyword>
<dbReference type="AlphaFoldDB" id="B7U5A1"/>
<geneLocation type="plasmid" evidence="2">
    <name>p19</name>
</geneLocation>
<accession>B7U5A1</accession>
<evidence type="ECO:0000313" key="2">
    <source>
        <dbReference type="EMBL" id="ACJ66904.1"/>
    </source>
</evidence>
<organism evidence="2">
    <name type="scientific">Bacillus subtilis</name>
    <dbReference type="NCBI Taxonomy" id="1423"/>
    <lineage>
        <taxon>Bacteria</taxon>
        <taxon>Bacillati</taxon>
        <taxon>Bacillota</taxon>
        <taxon>Bacilli</taxon>
        <taxon>Bacillales</taxon>
        <taxon>Bacillaceae</taxon>
        <taxon>Bacillus</taxon>
    </lineage>
</organism>
<keyword evidence="1" id="KW-0472">Membrane</keyword>
<proteinExistence type="predicted"/>
<feature type="transmembrane region" description="Helical" evidence="1">
    <location>
        <begin position="355"/>
        <end position="376"/>
    </location>
</feature>
<keyword evidence="2" id="KW-0614">Plasmid</keyword>
<feature type="transmembrane region" description="Helical" evidence="1">
    <location>
        <begin position="314"/>
        <end position="335"/>
    </location>
</feature>
<reference evidence="2" key="1">
    <citation type="submission" date="2008-10" db="EMBL/GenBank/DDBJ databases">
        <title>Identification of conjugative transfer genes on the p19 plasmid from the Bacillus subtilis soil strain 19.</title>
        <authorList>
            <person name="Poluektova E."/>
            <person name="Gagarina E."/>
            <person name="Shilovski I."/>
            <person name="Nezametdinova V."/>
            <person name="Prozorov A."/>
            <person name="Rodionova S."/>
        </authorList>
    </citation>
    <scope>NUCLEOTIDE SEQUENCE</scope>
    <source>
        <strain evidence="2">19</strain>
        <plasmid evidence="2">p19</plasmid>
    </source>
</reference>
<protein>
    <submittedName>
        <fullName evidence="2">Uncharacterized protein</fullName>
    </submittedName>
</protein>
<dbReference type="EMBL" id="FJ434456">
    <property type="protein sequence ID" value="ACJ66904.1"/>
    <property type="molecule type" value="Genomic_DNA"/>
</dbReference>
<sequence>MNNSYLSKREVFEKEMEKVSELILKGDDINAEKKLANLCNQIFKPSPSRTPTERSAVFLFISVVFALTKLKQEPVNVNTILEYISLLTIRINDKSYKELRELCEQDAVAFINYQRTGLDRCQFDEQFEDLEGLYNSLKNMILYSPYYFLCNDFANKLKGMIIEEGTEIRHKSYIPNNEALTESLILLDNDVLTVPNVKEKTETTRNGHQMIIKQNINDAEPSFIKAIKLSRVLGEIRVLKKNKGFKSTLLTLDFCLFRFIKEILSWNEAKKIYKDEDQGIDYLFRHYQWESIVSIMRESSVGLIKDLIIRPAAFGFKLLQLYVFTYLFIASVYILNKNKIPIPDFLHWNVTLVNFVPIVNSMFIYLSVLFIFMRIFKWSVWGLKPSVVEQKSSNAPSEVIEYKLNLKRK</sequence>
<keyword evidence="1" id="KW-1133">Transmembrane helix</keyword>
<evidence type="ECO:0000256" key="1">
    <source>
        <dbReference type="SAM" id="Phobius"/>
    </source>
</evidence>
<gene>
    <name evidence="2" type="ORF">Bsb_24</name>
</gene>